<reference evidence="4 5" key="1">
    <citation type="submission" date="2017-06" db="EMBL/GenBank/DDBJ databases">
        <authorList>
            <person name="Kim H.J."/>
            <person name="Triplett B.A."/>
        </authorList>
    </citation>
    <scope>NUCLEOTIDE SEQUENCE [LARGE SCALE GENOMIC DNA]</scope>
    <source>
        <strain evidence="4">FRACA_ARgP5</strain>
    </source>
</reference>
<keyword evidence="3" id="KW-0540">Nuclease</keyword>
<keyword evidence="2" id="KW-1277">Toxin-antitoxin system</keyword>
<evidence type="ECO:0000256" key="3">
    <source>
        <dbReference type="PIRNR" id="PIRNR033490"/>
    </source>
</evidence>
<dbReference type="EC" id="3.1.-.-" evidence="3"/>
<dbReference type="InterPro" id="IPR011067">
    <property type="entry name" value="Plasmid_toxin/cell-grow_inhib"/>
</dbReference>
<dbReference type="Gene3D" id="2.30.30.110">
    <property type="match status" value="1"/>
</dbReference>
<dbReference type="Proteomes" id="UP000234331">
    <property type="component" value="Unassembled WGS sequence"/>
</dbReference>
<dbReference type="GO" id="GO:0016787">
    <property type="term" value="F:hydrolase activity"/>
    <property type="evidence" value="ECO:0007669"/>
    <property type="project" value="UniProtKB-KW"/>
</dbReference>
<dbReference type="OrthoDB" id="9808744at2"/>
<proteinExistence type="inferred from homology"/>
<gene>
    <name evidence="4" type="ORF">FRACA_260055</name>
</gene>
<dbReference type="PIRSF" id="PIRSF033490">
    <property type="entry name" value="MazF"/>
    <property type="match status" value="1"/>
</dbReference>
<keyword evidence="3" id="KW-0255">Endonuclease</keyword>
<keyword evidence="3 4" id="KW-0378">Hydrolase</keyword>
<name>A0A2I2KSG4_9ACTN</name>
<keyword evidence="5" id="KW-1185">Reference proteome</keyword>
<comment type="similarity">
    <text evidence="1 3">Belongs to the PemK/MazF family.</text>
</comment>
<dbReference type="PANTHER" id="PTHR33988:SF1">
    <property type="entry name" value="ENDORIBONUCLEASE MAZF7-RELATED"/>
    <property type="match status" value="1"/>
</dbReference>
<accession>A0A2I2KSG4</accession>
<evidence type="ECO:0000313" key="4">
    <source>
        <dbReference type="EMBL" id="SNQ48602.1"/>
    </source>
</evidence>
<dbReference type="GO" id="GO:0003677">
    <property type="term" value="F:DNA binding"/>
    <property type="evidence" value="ECO:0007669"/>
    <property type="project" value="InterPro"/>
</dbReference>
<protein>
    <recommendedName>
        <fullName evidence="3">mRNA interferase</fullName>
        <ecNumber evidence="3">3.1.-.-</ecNumber>
    </recommendedName>
</protein>
<dbReference type="Pfam" id="PF02452">
    <property type="entry name" value="PemK_toxin"/>
    <property type="match status" value="1"/>
</dbReference>
<dbReference type="RefSeq" id="WP_101832248.1">
    <property type="nucleotide sequence ID" value="NZ_FZMO01000179.1"/>
</dbReference>
<evidence type="ECO:0000256" key="2">
    <source>
        <dbReference type="ARBA" id="ARBA00022649"/>
    </source>
</evidence>
<dbReference type="PANTHER" id="PTHR33988">
    <property type="entry name" value="ENDORIBONUCLEASE MAZF-RELATED"/>
    <property type="match status" value="1"/>
</dbReference>
<organism evidence="4 5">
    <name type="scientific">Frankia canadensis</name>
    <dbReference type="NCBI Taxonomy" id="1836972"/>
    <lineage>
        <taxon>Bacteria</taxon>
        <taxon>Bacillati</taxon>
        <taxon>Actinomycetota</taxon>
        <taxon>Actinomycetes</taxon>
        <taxon>Frankiales</taxon>
        <taxon>Frankiaceae</taxon>
        <taxon>Frankia</taxon>
    </lineage>
</organism>
<dbReference type="SUPFAM" id="SSF50118">
    <property type="entry name" value="Cell growth inhibitor/plasmid maintenance toxic component"/>
    <property type="match status" value="1"/>
</dbReference>
<dbReference type="GO" id="GO:0004521">
    <property type="term" value="F:RNA endonuclease activity"/>
    <property type="evidence" value="ECO:0007669"/>
    <property type="project" value="TreeGrafter"/>
</dbReference>
<evidence type="ECO:0000256" key="1">
    <source>
        <dbReference type="ARBA" id="ARBA00007521"/>
    </source>
</evidence>
<dbReference type="AlphaFoldDB" id="A0A2I2KSG4"/>
<evidence type="ECO:0000313" key="5">
    <source>
        <dbReference type="Proteomes" id="UP000234331"/>
    </source>
</evidence>
<sequence length="113" mass="12526">MISPRRGEVWMVDFGEPVGHEQGLRRPAVVVSADRLNRSRAGLSIVVPVTRTNRGLPSHVELAPGGSGLRETSYAKVEDVKSVSQRRFTRRLGVVGPDHLLRMTEALKFLLEL</sequence>
<comment type="function">
    <text evidence="3">Toxic component of a type II toxin-antitoxin (TA) system.</text>
</comment>
<dbReference type="GO" id="GO:0016075">
    <property type="term" value="P:rRNA catabolic process"/>
    <property type="evidence" value="ECO:0007669"/>
    <property type="project" value="TreeGrafter"/>
</dbReference>
<dbReference type="EMBL" id="FZMO01000179">
    <property type="protein sequence ID" value="SNQ48602.1"/>
    <property type="molecule type" value="Genomic_DNA"/>
</dbReference>
<dbReference type="InterPro" id="IPR003477">
    <property type="entry name" value="PemK-like"/>
</dbReference>
<dbReference type="GO" id="GO:0006402">
    <property type="term" value="P:mRNA catabolic process"/>
    <property type="evidence" value="ECO:0007669"/>
    <property type="project" value="TreeGrafter"/>
</dbReference>